<comment type="caution">
    <text evidence="5">The sequence shown here is derived from an EMBL/GenBank/DDBJ whole genome shotgun (WGS) entry which is preliminary data.</text>
</comment>
<dbReference type="PANTHER" id="PTHR30408">
    <property type="entry name" value="TYPE-1 RESTRICTION ENZYME ECOKI SPECIFICITY PROTEIN"/>
    <property type="match status" value="1"/>
</dbReference>
<feature type="non-terminal residue" evidence="5">
    <location>
        <position position="1"/>
    </location>
</feature>
<evidence type="ECO:0000256" key="2">
    <source>
        <dbReference type="ARBA" id="ARBA00022747"/>
    </source>
</evidence>
<reference evidence="5 6" key="1">
    <citation type="submission" date="2010-09" db="EMBL/GenBank/DDBJ databases">
        <authorList>
            <person name="Durkin A.S."/>
            <person name="Madupu R."/>
            <person name="Torralba M."/>
            <person name="Gillis M."/>
            <person name="Methe B."/>
            <person name="Sutton G."/>
            <person name="Nelson K.E."/>
        </authorList>
    </citation>
    <scope>NUCLEOTIDE SEQUENCE [LARGE SCALE GENOMIC DNA]</scope>
    <source>
        <strain evidence="5 6">LactinV 01V1-a</strain>
    </source>
</reference>
<dbReference type="EMBL" id="AEHQ01000062">
    <property type="protein sequence ID" value="EFO70552.1"/>
    <property type="molecule type" value="Genomic_DNA"/>
</dbReference>
<organism evidence="5 6">
    <name type="scientific">Lactobacillus iners LactinV 01V1-a</name>
    <dbReference type="NCBI Taxonomy" id="879297"/>
    <lineage>
        <taxon>Bacteria</taxon>
        <taxon>Bacillati</taxon>
        <taxon>Bacillota</taxon>
        <taxon>Bacilli</taxon>
        <taxon>Lactobacillales</taxon>
        <taxon>Lactobacillaceae</taxon>
        <taxon>Lactobacillus</taxon>
    </lineage>
</organism>
<dbReference type="Gene3D" id="3.90.220.20">
    <property type="entry name" value="DNA methylase specificity domains"/>
    <property type="match status" value="1"/>
</dbReference>
<evidence type="ECO:0000259" key="4">
    <source>
        <dbReference type="Pfam" id="PF01420"/>
    </source>
</evidence>
<feature type="domain" description="Type I restriction modification DNA specificity" evidence="4">
    <location>
        <begin position="22"/>
        <end position="181"/>
    </location>
</feature>
<sequence length="235" mass="26153">EQAQAILTSFFIDFSQFGGTVPDDWKQGTLQDIANFSNGYAFKSKELLNTSEPNCYQVFKQGHINRGGGFNSSGTKSWYPISKSSALSKYVLHKGDVLMAMTDMKDNVAILGNTALMAVDDQYIVNQRVGLLRSNGYKSTSYAYIYLLTNSLNFLKDLRSRANSGVQVNLSSSEIKDSSVWIANDEVNEEFNALTEPLLSMIMTNDIENQKLIDLRDTLLPKLMSGELDVSNINL</sequence>
<dbReference type="PANTHER" id="PTHR30408:SF13">
    <property type="entry name" value="TYPE I RESTRICTION ENZYME HINDI SPECIFICITY SUBUNIT"/>
    <property type="match status" value="1"/>
</dbReference>
<evidence type="ECO:0000313" key="6">
    <source>
        <dbReference type="Proteomes" id="UP000003648"/>
    </source>
</evidence>
<evidence type="ECO:0000256" key="1">
    <source>
        <dbReference type="ARBA" id="ARBA00010923"/>
    </source>
</evidence>
<proteinExistence type="inferred from homology"/>
<dbReference type="InterPro" id="IPR000055">
    <property type="entry name" value="Restrct_endonuc_typeI_TRD"/>
</dbReference>
<dbReference type="InterPro" id="IPR052021">
    <property type="entry name" value="Type-I_RS_S_subunit"/>
</dbReference>
<evidence type="ECO:0000313" key="5">
    <source>
        <dbReference type="EMBL" id="EFO70552.1"/>
    </source>
</evidence>
<evidence type="ECO:0000256" key="3">
    <source>
        <dbReference type="ARBA" id="ARBA00023125"/>
    </source>
</evidence>
<protein>
    <submittedName>
        <fullName evidence="5">Type I restriction-modification system, S subunit family protein</fullName>
    </submittedName>
</protein>
<dbReference type="SUPFAM" id="SSF116734">
    <property type="entry name" value="DNA methylase specificity domain"/>
    <property type="match status" value="1"/>
</dbReference>
<dbReference type="Pfam" id="PF01420">
    <property type="entry name" value="Methylase_S"/>
    <property type="match status" value="1"/>
</dbReference>
<dbReference type="GO" id="GO:0003677">
    <property type="term" value="F:DNA binding"/>
    <property type="evidence" value="ECO:0007669"/>
    <property type="project" value="UniProtKB-KW"/>
</dbReference>
<name>E1NTI7_9LACO</name>
<dbReference type="AlphaFoldDB" id="E1NTI7"/>
<gene>
    <name evidence="5" type="ORF">HMPREF9211_0484</name>
</gene>
<dbReference type="Proteomes" id="UP000003648">
    <property type="component" value="Unassembled WGS sequence"/>
</dbReference>
<keyword evidence="2" id="KW-0680">Restriction system</keyword>
<keyword evidence="3" id="KW-0238">DNA-binding</keyword>
<accession>E1NTI7</accession>
<dbReference type="CDD" id="cd17278">
    <property type="entry name" value="RMtype1_S_LdeBORF1052P-TRD2-CR2"/>
    <property type="match status" value="1"/>
</dbReference>
<dbReference type="InterPro" id="IPR044946">
    <property type="entry name" value="Restrct_endonuc_typeI_TRD_sf"/>
</dbReference>
<dbReference type="GO" id="GO:0009307">
    <property type="term" value="P:DNA restriction-modification system"/>
    <property type="evidence" value="ECO:0007669"/>
    <property type="project" value="UniProtKB-KW"/>
</dbReference>
<comment type="similarity">
    <text evidence="1">Belongs to the type-I restriction system S methylase family.</text>
</comment>